<dbReference type="OrthoDB" id="329835at2759"/>
<dbReference type="GO" id="GO:0016491">
    <property type="term" value="F:oxidoreductase activity"/>
    <property type="evidence" value="ECO:0007669"/>
    <property type="project" value="UniProtKB-KW"/>
</dbReference>
<dbReference type="InterPro" id="IPR020841">
    <property type="entry name" value="PKS_Beta-ketoAc_synthase_dom"/>
</dbReference>
<dbReference type="EMBL" id="CAJVCH010106484">
    <property type="protein sequence ID" value="CAG7724181.1"/>
    <property type="molecule type" value="Genomic_DNA"/>
</dbReference>
<evidence type="ECO:0000256" key="5">
    <source>
        <dbReference type="ARBA" id="ARBA00022857"/>
    </source>
</evidence>
<evidence type="ECO:0000256" key="2">
    <source>
        <dbReference type="ARBA" id="ARBA00022516"/>
    </source>
</evidence>
<dbReference type="SMART" id="SM00825">
    <property type="entry name" value="PKS_KS"/>
    <property type="match status" value="1"/>
</dbReference>
<dbReference type="GO" id="GO:0006633">
    <property type="term" value="P:fatty acid biosynthetic process"/>
    <property type="evidence" value="ECO:0007669"/>
    <property type="project" value="UniProtKB-KW"/>
</dbReference>
<dbReference type="GO" id="GO:0004315">
    <property type="term" value="F:3-oxoacyl-[acyl-carrier-protein] synthase activity"/>
    <property type="evidence" value="ECO:0007669"/>
    <property type="project" value="InterPro"/>
</dbReference>
<keyword evidence="3" id="KW-0808">Transferase</keyword>
<evidence type="ECO:0000256" key="3">
    <source>
        <dbReference type="ARBA" id="ARBA00022679"/>
    </source>
</evidence>
<feature type="domain" description="Ketosynthase family 3 (KS3)" evidence="10">
    <location>
        <begin position="7"/>
        <end position="204"/>
    </location>
</feature>
<dbReference type="PROSITE" id="PS52004">
    <property type="entry name" value="KS3_2"/>
    <property type="match status" value="1"/>
</dbReference>
<keyword evidence="1" id="KW-0596">Phosphopantetheine</keyword>
<keyword evidence="5" id="KW-0521">NADP</keyword>
<dbReference type="PROSITE" id="PS00606">
    <property type="entry name" value="KS3_1"/>
    <property type="match status" value="1"/>
</dbReference>
<keyword evidence="6" id="KW-0560">Oxidoreductase</keyword>
<keyword evidence="7" id="KW-0443">Lipid metabolism</keyword>
<dbReference type="Proteomes" id="UP000708208">
    <property type="component" value="Unassembled WGS sequence"/>
</dbReference>
<dbReference type="InterPro" id="IPR018201">
    <property type="entry name" value="Ketoacyl_synth_AS"/>
</dbReference>
<evidence type="ECO:0000256" key="8">
    <source>
        <dbReference type="ARBA" id="ARBA00023160"/>
    </source>
</evidence>
<evidence type="ECO:0000256" key="4">
    <source>
        <dbReference type="ARBA" id="ARBA00022832"/>
    </source>
</evidence>
<name>A0A8J2JPY4_9HEXA</name>
<protein>
    <recommendedName>
        <fullName evidence="10">Ketosynthase family 3 (KS3) domain-containing protein</fullName>
    </recommendedName>
</protein>
<dbReference type="Pfam" id="PF00109">
    <property type="entry name" value="ketoacyl-synt"/>
    <property type="match status" value="1"/>
</dbReference>
<evidence type="ECO:0000313" key="12">
    <source>
        <dbReference type="Proteomes" id="UP000708208"/>
    </source>
</evidence>
<sequence>MEKKTFPFEIVISGMSGRFPESANLEEFRDNLFNGVDMVTEDDRRWKGEMFEMPHRMGKLKELDKFDAGFFGVHGKQTNTMDPRLRILLEVVHEAVLDAGVNPTSIRGSQTGVFIGAGGEEARFIWSQTEGSSGYITTGCSMSMFANRVSFNFDFKGPSFPIDTACSSGLLALQQAVLAMRGGLCDAAIVASVHTCIEPETTLQ</sequence>
<organism evidence="11 12">
    <name type="scientific">Allacma fusca</name>
    <dbReference type="NCBI Taxonomy" id="39272"/>
    <lineage>
        <taxon>Eukaryota</taxon>
        <taxon>Metazoa</taxon>
        <taxon>Ecdysozoa</taxon>
        <taxon>Arthropoda</taxon>
        <taxon>Hexapoda</taxon>
        <taxon>Collembola</taxon>
        <taxon>Symphypleona</taxon>
        <taxon>Sminthuridae</taxon>
        <taxon>Allacma</taxon>
    </lineage>
</organism>
<reference evidence="11" key="1">
    <citation type="submission" date="2021-06" db="EMBL/GenBank/DDBJ databases">
        <authorList>
            <person name="Hodson N. C."/>
            <person name="Mongue J. A."/>
            <person name="Jaron S. K."/>
        </authorList>
    </citation>
    <scope>NUCLEOTIDE SEQUENCE</scope>
</reference>
<keyword evidence="8" id="KW-0275">Fatty acid biosynthesis</keyword>
<comment type="caution">
    <text evidence="11">The sequence shown here is derived from an EMBL/GenBank/DDBJ whole genome shotgun (WGS) entry which is preliminary data.</text>
</comment>
<gene>
    <name evidence="11" type="ORF">AFUS01_LOCUS13218</name>
</gene>
<keyword evidence="9" id="KW-0511">Multifunctional enzyme</keyword>
<dbReference type="InterPro" id="IPR050091">
    <property type="entry name" value="PKS_NRPS_Biosynth_Enz"/>
</dbReference>
<dbReference type="PANTHER" id="PTHR43775:SF7">
    <property type="entry name" value="FATTY ACID SYNTHASE"/>
    <property type="match status" value="1"/>
</dbReference>
<evidence type="ECO:0000256" key="7">
    <source>
        <dbReference type="ARBA" id="ARBA00023098"/>
    </source>
</evidence>
<evidence type="ECO:0000256" key="9">
    <source>
        <dbReference type="ARBA" id="ARBA00023268"/>
    </source>
</evidence>
<keyword evidence="4" id="KW-0276">Fatty acid metabolism</keyword>
<keyword evidence="2" id="KW-0444">Lipid biosynthesis</keyword>
<dbReference type="PANTHER" id="PTHR43775">
    <property type="entry name" value="FATTY ACID SYNTHASE"/>
    <property type="match status" value="1"/>
</dbReference>
<evidence type="ECO:0000313" key="11">
    <source>
        <dbReference type="EMBL" id="CAG7724181.1"/>
    </source>
</evidence>
<feature type="non-terminal residue" evidence="11">
    <location>
        <position position="1"/>
    </location>
</feature>
<evidence type="ECO:0000256" key="6">
    <source>
        <dbReference type="ARBA" id="ARBA00023002"/>
    </source>
</evidence>
<dbReference type="InterPro" id="IPR014030">
    <property type="entry name" value="Ketoacyl_synth_N"/>
</dbReference>
<dbReference type="CDD" id="cd00833">
    <property type="entry name" value="PKS"/>
    <property type="match status" value="1"/>
</dbReference>
<proteinExistence type="predicted"/>
<evidence type="ECO:0000259" key="10">
    <source>
        <dbReference type="PROSITE" id="PS52004"/>
    </source>
</evidence>
<keyword evidence="12" id="KW-1185">Reference proteome</keyword>
<evidence type="ECO:0000256" key="1">
    <source>
        <dbReference type="ARBA" id="ARBA00022450"/>
    </source>
</evidence>
<dbReference type="AlphaFoldDB" id="A0A8J2JPY4"/>
<accession>A0A8J2JPY4</accession>
<dbReference type="GO" id="GO:0004312">
    <property type="term" value="F:fatty acid synthase activity"/>
    <property type="evidence" value="ECO:0007669"/>
    <property type="project" value="TreeGrafter"/>
</dbReference>